<organism evidence="5 6">
    <name type="scientific">Triparma columacea</name>
    <dbReference type="NCBI Taxonomy" id="722753"/>
    <lineage>
        <taxon>Eukaryota</taxon>
        <taxon>Sar</taxon>
        <taxon>Stramenopiles</taxon>
        <taxon>Ochrophyta</taxon>
        <taxon>Bolidophyceae</taxon>
        <taxon>Parmales</taxon>
        <taxon>Triparmaceae</taxon>
        <taxon>Triparma</taxon>
    </lineage>
</organism>
<feature type="chain" id="PRO_5040749918" description="Purple acid phosphatase" evidence="2">
    <location>
        <begin position="23"/>
        <end position="607"/>
    </location>
</feature>
<reference evidence="6" key="1">
    <citation type="journal article" date="2023" name="Commun. Biol.">
        <title>Genome analysis of Parmales, the sister group of diatoms, reveals the evolutionary specialization of diatoms from phago-mixotrophs to photoautotrophs.</title>
        <authorList>
            <person name="Ban H."/>
            <person name="Sato S."/>
            <person name="Yoshikawa S."/>
            <person name="Yamada K."/>
            <person name="Nakamura Y."/>
            <person name="Ichinomiya M."/>
            <person name="Sato N."/>
            <person name="Blanc-Mathieu R."/>
            <person name="Endo H."/>
            <person name="Kuwata A."/>
            <person name="Ogata H."/>
        </authorList>
    </citation>
    <scope>NUCLEOTIDE SEQUENCE [LARGE SCALE GENOMIC DNA]</scope>
</reference>
<dbReference type="InterPro" id="IPR041792">
    <property type="entry name" value="MPP_PAP"/>
</dbReference>
<evidence type="ECO:0000256" key="2">
    <source>
        <dbReference type="SAM" id="SignalP"/>
    </source>
</evidence>
<feature type="domain" description="Calcineurin-like phosphoesterase" evidence="3">
    <location>
        <begin position="329"/>
        <end position="512"/>
    </location>
</feature>
<dbReference type="CDD" id="cd00839">
    <property type="entry name" value="MPP_PAPs"/>
    <property type="match status" value="1"/>
</dbReference>
<keyword evidence="6" id="KW-1185">Reference proteome</keyword>
<proteinExistence type="predicted"/>
<name>A0A9W7L5A4_9STRA</name>
<dbReference type="InterPro" id="IPR004843">
    <property type="entry name" value="Calcineurin-like_PHP"/>
</dbReference>
<dbReference type="InterPro" id="IPR025733">
    <property type="entry name" value="PAPs_C"/>
</dbReference>
<evidence type="ECO:0000313" key="6">
    <source>
        <dbReference type="Proteomes" id="UP001165065"/>
    </source>
</evidence>
<dbReference type="SUPFAM" id="SSF56300">
    <property type="entry name" value="Metallo-dependent phosphatases"/>
    <property type="match status" value="1"/>
</dbReference>
<comment type="caution">
    <text evidence="5">The sequence shown here is derived from an EMBL/GenBank/DDBJ whole genome shotgun (WGS) entry which is preliminary data.</text>
</comment>
<protein>
    <recommendedName>
        <fullName evidence="7">Purple acid phosphatase</fullName>
    </recommendedName>
</protein>
<feature type="signal peptide" evidence="2">
    <location>
        <begin position="1"/>
        <end position="22"/>
    </location>
</feature>
<dbReference type="Pfam" id="PF14008">
    <property type="entry name" value="Metallophos_C"/>
    <property type="match status" value="1"/>
</dbReference>
<keyword evidence="2" id="KW-0732">Signal</keyword>
<accession>A0A9W7L5A4</accession>
<keyword evidence="1" id="KW-0325">Glycoprotein</keyword>
<dbReference type="Proteomes" id="UP001165065">
    <property type="component" value="Unassembled WGS sequence"/>
</dbReference>
<dbReference type="PANTHER" id="PTHR45778">
    <property type="entry name" value="PURPLE ACID PHOSPHATASE-RELATED"/>
    <property type="match status" value="1"/>
</dbReference>
<dbReference type="Gene3D" id="3.60.21.10">
    <property type="match status" value="1"/>
</dbReference>
<dbReference type="AlphaFoldDB" id="A0A9W7L5A4"/>
<gene>
    <name evidence="5" type="ORF">TrCOL_g2069</name>
</gene>
<dbReference type="OrthoDB" id="45007at2759"/>
<evidence type="ECO:0008006" key="7">
    <source>
        <dbReference type="Google" id="ProtNLM"/>
    </source>
</evidence>
<evidence type="ECO:0000256" key="1">
    <source>
        <dbReference type="ARBA" id="ARBA00023180"/>
    </source>
</evidence>
<dbReference type="Pfam" id="PF00149">
    <property type="entry name" value="Metallophos"/>
    <property type="match status" value="1"/>
</dbReference>
<dbReference type="PANTHER" id="PTHR45778:SF3">
    <property type="entry name" value="PURPLE ACID PHOSPHATASE"/>
    <property type="match status" value="1"/>
</dbReference>
<dbReference type="EMBL" id="BRYA01000028">
    <property type="protein sequence ID" value="GMI33249.1"/>
    <property type="molecule type" value="Genomic_DNA"/>
</dbReference>
<sequence length="607" mass="66945">MRVLLPSFSGLLTLALLGSVASLNADVALSTTGPISSISNEKVHVKITLTGDASLTYHAPTYSSKEFWRSKSKPNDPPHFVDWLSDDGCWVGLFLASADTGPYTGKVIDKMDVPLLKTVPVRWFDFPGTCRPGATFETAFSMDSKVREDYFVAVFEGGYSSPVEIGRSQKIIISDKHSPGHVHLTRYQSTDKVLVSFNSAFPVQQYVQFGSLPGLYKSTVPCSATAAPQRSDFQDVPANSSGYVDLGYTHRADITIPPSSSPVYYRVGSDSLGWSTESSFKPPLPPSADLPTSVVLLADYGVTYDDGSKYHWLEPDARNNTRHIAAMISEIDLVFTPGDLAYSTGYTSKWDKYSTQIEPIASRVFFQTGKGNHEQDCEHPPSNGDTPVHYLGDDSGGECGLAADFKLKMPTEGSGNEGNGEVTEAEGYYSLDSGAAHFVMLNTEVASNPGTDQYNWLVADLEGVNREVTPWVVVMGHRQMWDAQMGDEYLQEFEHVLLEYKVDVAVWGHVHYGERTCPMYKGLCVTEKDEAGYDGTIHLIVGNGGQGLSEFPAWRDFDEVQIHEWGFSRLDVVNGTHLVIEMYGDSPMEEEAPLRDRHVIVRDFPRV</sequence>
<feature type="domain" description="Purple acid phosphatase C-terminal" evidence="4">
    <location>
        <begin position="535"/>
        <end position="585"/>
    </location>
</feature>
<dbReference type="InterPro" id="IPR029052">
    <property type="entry name" value="Metallo-depent_PP-like"/>
</dbReference>
<evidence type="ECO:0000313" key="5">
    <source>
        <dbReference type="EMBL" id="GMI33249.1"/>
    </source>
</evidence>
<dbReference type="GO" id="GO:0016787">
    <property type="term" value="F:hydrolase activity"/>
    <property type="evidence" value="ECO:0007669"/>
    <property type="project" value="InterPro"/>
</dbReference>
<evidence type="ECO:0000259" key="4">
    <source>
        <dbReference type="Pfam" id="PF14008"/>
    </source>
</evidence>
<evidence type="ECO:0000259" key="3">
    <source>
        <dbReference type="Pfam" id="PF00149"/>
    </source>
</evidence>